<sequence length="103" mass="11223">MKKRFKEKVYEICRNIPKGKVVTYGQLAKLAGKQKAARAVGAYMRMNPDAPATPCHRVVASNGSLTGYSGPGGLAAKRKTLLEEGVSFKGVKVDLIKSQWKKD</sequence>
<evidence type="ECO:0000313" key="3">
    <source>
        <dbReference type="EMBL" id="OGK17093.1"/>
    </source>
</evidence>
<dbReference type="AlphaFoldDB" id="A0A1F7GE13"/>
<dbReference type="InterPro" id="IPR036388">
    <property type="entry name" value="WH-like_DNA-bd_sf"/>
</dbReference>
<comment type="caution">
    <text evidence="3">The sequence shown here is derived from an EMBL/GenBank/DDBJ whole genome shotgun (WGS) entry which is preliminary data.</text>
</comment>
<dbReference type="InterPro" id="IPR036217">
    <property type="entry name" value="MethylDNA_cys_MeTrfase_DNAb"/>
</dbReference>
<dbReference type="NCBIfam" id="TIGR00589">
    <property type="entry name" value="ogt"/>
    <property type="match status" value="1"/>
</dbReference>
<evidence type="ECO:0000259" key="2">
    <source>
        <dbReference type="Pfam" id="PF01035"/>
    </source>
</evidence>
<evidence type="ECO:0000256" key="1">
    <source>
        <dbReference type="ARBA" id="ARBA00022763"/>
    </source>
</evidence>
<dbReference type="Pfam" id="PF01035">
    <property type="entry name" value="DNA_binding_1"/>
    <property type="match status" value="1"/>
</dbReference>
<dbReference type="CDD" id="cd06445">
    <property type="entry name" value="ATase"/>
    <property type="match status" value="1"/>
</dbReference>
<name>A0A1F7GE13_9BACT</name>
<accession>A0A1F7GE13</accession>
<dbReference type="GO" id="GO:0003824">
    <property type="term" value="F:catalytic activity"/>
    <property type="evidence" value="ECO:0007669"/>
    <property type="project" value="InterPro"/>
</dbReference>
<dbReference type="PANTHER" id="PTHR10815:SF13">
    <property type="entry name" value="METHYLATED-DNA--PROTEIN-CYSTEINE METHYLTRANSFERASE"/>
    <property type="match status" value="1"/>
</dbReference>
<dbReference type="GO" id="GO:0006281">
    <property type="term" value="P:DNA repair"/>
    <property type="evidence" value="ECO:0007669"/>
    <property type="project" value="InterPro"/>
</dbReference>
<dbReference type="InterPro" id="IPR014048">
    <property type="entry name" value="MethylDNA_cys_MeTrfase_DNA-bd"/>
</dbReference>
<dbReference type="Proteomes" id="UP000177208">
    <property type="component" value="Unassembled WGS sequence"/>
</dbReference>
<protein>
    <recommendedName>
        <fullName evidence="2">Methylated-DNA-[protein]-cysteine S-methyltransferase DNA binding domain-containing protein</fullName>
    </recommendedName>
</protein>
<gene>
    <name evidence="3" type="ORF">A2774_01930</name>
</gene>
<dbReference type="EMBL" id="MFZG01000012">
    <property type="protein sequence ID" value="OGK17093.1"/>
    <property type="molecule type" value="Genomic_DNA"/>
</dbReference>
<dbReference type="PANTHER" id="PTHR10815">
    <property type="entry name" value="METHYLATED-DNA--PROTEIN-CYSTEINE METHYLTRANSFERASE"/>
    <property type="match status" value="1"/>
</dbReference>
<reference evidence="3 4" key="1">
    <citation type="journal article" date="2016" name="Nat. Commun.">
        <title>Thousands of microbial genomes shed light on interconnected biogeochemical processes in an aquifer system.</title>
        <authorList>
            <person name="Anantharaman K."/>
            <person name="Brown C.T."/>
            <person name="Hug L.A."/>
            <person name="Sharon I."/>
            <person name="Castelle C.J."/>
            <person name="Probst A.J."/>
            <person name="Thomas B.C."/>
            <person name="Singh A."/>
            <person name="Wilkins M.J."/>
            <person name="Karaoz U."/>
            <person name="Brodie E.L."/>
            <person name="Williams K.H."/>
            <person name="Hubbard S.S."/>
            <person name="Banfield J.F."/>
        </authorList>
    </citation>
    <scope>NUCLEOTIDE SEQUENCE [LARGE SCALE GENOMIC DNA]</scope>
</reference>
<dbReference type="SUPFAM" id="SSF46767">
    <property type="entry name" value="Methylated DNA-protein cysteine methyltransferase, C-terminal domain"/>
    <property type="match status" value="1"/>
</dbReference>
<dbReference type="Gene3D" id="1.10.10.10">
    <property type="entry name" value="Winged helix-like DNA-binding domain superfamily/Winged helix DNA-binding domain"/>
    <property type="match status" value="1"/>
</dbReference>
<proteinExistence type="predicted"/>
<feature type="domain" description="Methylated-DNA-[protein]-cysteine S-methyltransferase DNA binding" evidence="2">
    <location>
        <begin position="5"/>
        <end position="86"/>
    </location>
</feature>
<keyword evidence="1" id="KW-0227">DNA damage</keyword>
<evidence type="ECO:0000313" key="4">
    <source>
        <dbReference type="Proteomes" id="UP000177208"/>
    </source>
</evidence>
<organism evidence="3 4">
    <name type="scientific">Candidatus Roizmanbacteria bacterium RIFCSPHIGHO2_01_FULL_39_12c</name>
    <dbReference type="NCBI Taxonomy" id="1802031"/>
    <lineage>
        <taxon>Bacteria</taxon>
        <taxon>Candidatus Roizmaniibacteriota</taxon>
    </lineage>
</organism>